<feature type="region of interest" description="Disordered" evidence="1">
    <location>
        <begin position="65"/>
        <end position="109"/>
    </location>
</feature>
<proteinExistence type="predicted"/>
<organism evidence="2 3">
    <name type="scientific">Ancylostoma duodenale</name>
    <dbReference type="NCBI Taxonomy" id="51022"/>
    <lineage>
        <taxon>Eukaryota</taxon>
        <taxon>Metazoa</taxon>
        <taxon>Ecdysozoa</taxon>
        <taxon>Nematoda</taxon>
        <taxon>Chromadorea</taxon>
        <taxon>Rhabditida</taxon>
        <taxon>Rhabditina</taxon>
        <taxon>Rhabditomorpha</taxon>
        <taxon>Strongyloidea</taxon>
        <taxon>Ancylostomatidae</taxon>
        <taxon>Ancylostomatinae</taxon>
        <taxon>Ancylostoma</taxon>
    </lineage>
</organism>
<evidence type="ECO:0000313" key="2">
    <source>
        <dbReference type="EMBL" id="KIH52292.1"/>
    </source>
</evidence>
<accession>A0A0C2CR60</accession>
<keyword evidence="3" id="KW-1185">Reference proteome</keyword>
<sequence>MVCLRKILHHLVHLAADYLVALDHEHLCVHHSVKRLVPRFRRMNRSYMRAEVAHQAIDMIPTTDPLSIHNRARTPPPPERPAFQQNTPPPFPSGPPVNGFGLMGQPAMPPFSPAPPQNPFMPPPPFGHPPFMFPNQYGKLIVDLYSG</sequence>
<gene>
    <name evidence="2" type="ORF">ANCDUO_17607</name>
</gene>
<evidence type="ECO:0000256" key="1">
    <source>
        <dbReference type="SAM" id="MobiDB-lite"/>
    </source>
</evidence>
<name>A0A0C2CR60_9BILA</name>
<reference evidence="2 3" key="1">
    <citation type="submission" date="2013-12" db="EMBL/GenBank/DDBJ databases">
        <title>Draft genome of the parsitic nematode Ancylostoma duodenale.</title>
        <authorList>
            <person name="Mitreva M."/>
        </authorList>
    </citation>
    <scope>NUCLEOTIDE SEQUENCE [LARGE SCALE GENOMIC DNA]</scope>
    <source>
        <strain evidence="2 3">Zhejiang</strain>
    </source>
</reference>
<evidence type="ECO:0000313" key="3">
    <source>
        <dbReference type="Proteomes" id="UP000054047"/>
    </source>
</evidence>
<dbReference type="Proteomes" id="UP000054047">
    <property type="component" value="Unassembled WGS sequence"/>
</dbReference>
<dbReference type="AlphaFoldDB" id="A0A0C2CR60"/>
<protein>
    <submittedName>
        <fullName evidence="2">Uncharacterized protein</fullName>
    </submittedName>
</protein>
<dbReference type="EMBL" id="KN744021">
    <property type="protein sequence ID" value="KIH52292.1"/>
    <property type="molecule type" value="Genomic_DNA"/>
</dbReference>